<dbReference type="InterPro" id="IPR004821">
    <property type="entry name" value="Cyt_trans-like"/>
</dbReference>
<dbReference type="NCBIfam" id="NF000840">
    <property type="entry name" value="PRK00071.1-3"/>
    <property type="match status" value="1"/>
</dbReference>
<comment type="pathway">
    <text evidence="1">Cofactor biosynthesis; NAD(+) biosynthesis.</text>
</comment>
<gene>
    <name evidence="9" type="primary">nadD_7</name>
    <name evidence="9" type="ORF">GALL_202820</name>
</gene>
<evidence type="ECO:0000256" key="1">
    <source>
        <dbReference type="ARBA" id="ARBA00004790"/>
    </source>
</evidence>
<dbReference type="NCBIfam" id="TIGR00482">
    <property type="entry name" value="nicotinate (nicotinamide) nucleotide adenylyltransferase"/>
    <property type="match status" value="1"/>
</dbReference>
<keyword evidence="2" id="KW-0662">Pyridine nucleotide biosynthesis</keyword>
<accession>A0A1J5RNP2</accession>
<dbReference type="InterPro" id="IPR014729">
    <property type="entry name" value="Rossmann-like_a/b/a_fold"/>
</dbReference>
<dbReference type="UniPathway" id="UPA00253"/>
<feature type="domain" description="Cytidyltransferase-like" evidence="8">
    <location>
        <begin position="12"/>
        <end position="193"/>
    </location>
</feature>
<dbReference type="GO" id="GO:0004515">
    <property type="term" value="F:nicotinate-nucleotide adenylyltransferase activity"/>
    <property type="evidence" value="ECO:0007669"/>
    <property type="project" value="UniProtKB-EC"/>
</dbReference>
<comment type="caution">
    <text evidence="9">The sequence shown here is derived from an EMBL/GenBank/DDBJ whole genome shotgun (WGS) entry which is preliminary data.</text>
</comment>
<dbReference type="NCBIfam" id="TIGR00125">
    <property type="entry name" value="cyt_tran_rel"/>
    <property type="match status" value="1"/>
</dbReference>
<organism evidence="9">
    <name type="scientific">mine drainage metagenome</name>
    <dbReference type="NCBI Taxonomy" id="410659"/>
    <lineage>
        <taxon>unclassified sequences</taxon>
        <taxon>metagenomes</taxon>
        <taxon>ecological metagenomes</taxon>
    </lineage>
</organism>
<dbReference type="SUPFAM" id="SSF52374">
    <property type="entry name" value="Nucleotidylyl transferase"/>
    <property type="match status" value="1"/>
</dbReference>
<dbReference type="AlphaFoldDB" id="A0A1J5RNP2"/>
<dbReference type="CDD" id="cd02165">
    <property type="entry name" value="NMNAT"/>
    <property type="match status" value="1"/>
</dbReference>
<dbReference type="GO" id="GO:0009435">
    <property type="term" value="P:NAD+ biosynthetic process"/>
    <property type="evidence" value="ECO:0007669"/>
    <property type="project" value="UniProtKB-UniPathway"/>
</dbReference>
<dbReference type="PANTHER" id="PTHR39321:SF3">
    <property type="entry name" value="PHOSPHOPANTETHEINE ADENYLYLTRANSFERASE"/>
    <property type="match status" value="1"/>
</dbReference>
<keyword evidence="4 9" id="KW-0548">Nucleotidyltransferase</keyword>
<name>A0A1J5RNP2_9ZZZZ</name>
<keyword evidence="3 9" id="KW-0808">Transferase</keyword>
<reference evidence="9" key="1">
    <citation type="submission" date="2016-10" db="EMBL/GenBank/DDBJ databases">
        <title>Sequence of Gallionella enrichment culture.</title>
        <authorList>
            <person name="Poehlein A."/>
            <person name="Muehling M."/>
            <person name="Daniel R."/>
        </authorList>
    </citation>
    <scope>NUCLEOTIDE SEQUENCE</scope>
</reference>
<evidence type="ECO:0000313" key="9">
    <source>
        <dbReference type="EMBL" id="OIQ97662.1"/>
    </source>
</evidence>
<dbReference type="Gene3D" id="3.40.50.620">
    <property type="entry name" value="HUPs"/>
    <property type="match status" value="1"/>
</dbReference>
<dbReference type="NCBIfam" id="NF000839">
    <property type="entry name" value="PRK00071.1-1"/>
    <property type="match status" value="1"/>
</dbReference>
<dbReference type="InterPro" id="IPR005248">
    <property type="entry name" value="NadD/NMNAT"/>
</dbReference>
<dbReference type="PANTHER" id="PTHR39321">
    <property type="entry name" value="NICOTINATE-NUCLEOTIDE ADENYLYLTRANSFERASE-RELATED"/>
    <property type="match status" value="1"/>
</dbReference>
<dbReference type="EMBL" id="MLJW01000129">
    <property type="protein sequence ID" value="OIQ97662.1"/>
    <property type="molecule type" value="Genomic_DNA"/>
</dbReference>
<evidence type="ECO:0000256" key="2">
    <source>
        <dbReference type="ARBA" id="ARBA00022642"/>
    </source>
</evidence>
<keyword evidence="7" id="KW-0520">NAD</keyword>
<dbReference type="GO" id="GO:0005524">
    <property type="term" value="F:ATP binding"/>
    <property type="evidence" value="ECO:0007669"/>
    <property type="project" value="UniProtKB-KW"/>
</dbReference>
<evidence type="ECO:0000256" key="7">
    <source>
        <dbReference type="ARBA" id="ARBA00023027"/>
    </source>
</evidence>
<keyword evidence="6" id="KW-0067">ATP-binding</keyword>
<evidence type="ECO:0000256" key="4">
    <source>
        <dbReference type="ARBA" id="ARBA00022695"/>
    </source>
</evidence>
<dbReference type="Pfam" id="PF01467">
    <property type="entry name" value="CTP_transf_like"/>
    <property type="match status" value="1"/>
</dbReference>
<dbReference type="EC" id="2.7.7.18" evidence="9"/>
<protein>
    <submittedName>
        <fullName evidence="9">Putative nicotinate-nucleotide adenylyltransferase</fullName>
        <ecNumber evidence="9">2.7.7.18</ecNumber>
    </submittedName>
</protein>
<dbReference type="HAMAP" id="MF_00244">
    <property type="entry name" value="NaMN_adenylyltr"/>
    <property type="match status" value="1"/>
</dbReference>
<proteinExistence type="inferred from homology"/>
<evidence type="ECO:0000259" key="8">
    <source>
        <dbReference type="Pfam" id="PF01467"/>
    </source>
</evidence>
<evidence type="ECO:0000256" key="6">
    <source>
        <dbReference type="ARBA" id="ARBA00022840"/>
    </source>
</evidence>
<evidence type="ECO:0000256" key="5">
    <source>
        <dbReference type="ARBA" id="ARBA00022741"/>
    </source>
</evidence>
<sequence length="224" mass="24297">MAEAPGPRPLGILGGTFDPVHYGHLRLAEEARAALDLERILWLPAGQPPHRQVPAVSARHRLELVRLAVADNPAFTLDDAEVQSAAPSYTVTSLARLRRLHGAQLPLVLLLGADAFAGLCSWHRWRELFALTHLAVATRPGYALDPSLLPHALADELRLRLRTDAGSLARAAAGSIVPFAITSLDISATRIREALATAGSVRYLLPDPVLDYIAEHNLYHQAPH</sequence>
<evidence type="ECO:0000256" key="3">
    <source>
        <dbReference type="ARBA" id="ARBA00022679"/>
    </source>
</evidence>
<keyword evidence="5" id="KW-0547">Nucleotide-binding</keyword>